<dbReference type="Proteomes" id="UP001325680">
    <property type="component" value="Chromosome"/>
</dbReference>
<dbReference type="EMBL" id="CP139960">
    <property type="protein sequence ID" value="WQD36842.1"/>
    <property type="molecule type" value="Genomic_DNA"/>
</dbReference>
<protein>
    <submittedName>
        <fullName evidence="1">Uncharacterized protein</fullName>
    </submittedName>
</protein>
<dbReference type="RefSeq" id="WP_162817823.1">
    <property type="nucleotide sequence ID" value="NZ_CP139960.1"/>
</dbReference>
<evidence type="ECO:0000313" key="1">
    <source>
        <dbReference type="EMBL" id="WQD36842.1"/>
    </source>
</evidence>
<reference evidence="1 2" key="1">
    <citation type="submission" date="2023-12" db="EMBL/GenBank/DDBJ databases">
        <title>Genome sequencing and assembly of bacterial species from a model synthetic community.</title>
        <authorList>
            <person name="Hogle S.L."/>
        </authorList>
    </citation>
    <scope>NUCLEOTIDE SEQUENCE [LARGE SCALE GENOMIC DNA]</scope>
    <source>
        <strain evidence="1 2">HAMBI_3031</strain>
    </source>
</reference>
<gene>
    <name evidence="1" type="ORF">U0035_14310</name>
</gene>
<evidence type="ECO:0000313" key="2">
    <source>
        <dbReference type="Proteomes" id="UP001325680"/>
    </source>
</evidence>
<name>A0ABZ0W5P2_9BACT</name>
<keyword evidence="2" id="KW-1185">Reference proteome</keyword>
<organism evidence="1 2">
    <name type="scientific">Niabella yanshanensis</name>
    <dbReference type="NCBI Taxonomy" id="577386"/>
    <lineage>
        <taxon>Bacteria</taxon>
        <taxon>Pseudomonadati</taxon>
        <taxon>Bacteroidota</taxon>
        <taxon>Chitinophagia</taxon>
        <taxon>Chitinophagales</taxon>
        <taxon>Chitinophagaceae</taxon>
        <taxon>Niabella</taxon>
    </lineage>
</organism>
<sequence length="51" mass="5777">MQQKVAVFTGQTQTRKTIFPTLITTFGVKKNEHFTGRVQAEVTMSDLFTRG</sequence>
<proteinExistence type="predicted"/>
<accession>A0ABZ0W5P2</accession>